<organism evidence="4 5">
    <name type="scientific">Escallonia rubra</name>
    <dbReference type="NCBI Taxonomy" id="112253"/>
    <lineage>
        <taxon>Eukaryota</taxon>
        <taxon>Viridiplantae</taxon>
        <taxon>Streptophyta</taxon>
        <taxon>Embryophyta</taxon>
        <taxon>Tracheophyta</taxon>
        <taxon>Spermatophyta</taxon>
        <taxon>Magnoliopsida</taxon>
        <taxon>eudicotyledons</taxon>
        <taxon>Gunneridae</taxon>
        <taxon>Pentapetalae</taxon>
        <taxon>asterids</taxon>
        <taxon>campanulids</taxon>
        <taxon>Escalloniales</taxon>
        <taxon>Escalloniaceae</taxon>
        <taxon>Escallonia</taxon>
    </lineage>
</organism>
<reference evidence="4" key="1">
    <citation type="submission" date="2022-12" db="EMBL/GenBank/DDBJ databases">
        <title>Draft genome assemblies for two species of Escallonia (Escalloniales).</title>
        <authorList>
            <person name="Chanderbali A."/>
            <person name="Dervinis C."/>
            <person name="Anghel I."/>
            <person name="Soltis D."/>
            <person name="Soltis P."/>
            <person name="Zapata F."/>
        </authorList>
    </citation>
    <scope>NUCLEOTIDE SEQUENCE</scope>
    <source>
        <strain evidence="4">UCBG92.1500</strain>
        <tissue evidence="4">Leaf</tissue>
    </source>
</reference>
<feature type="compositionally biased region" description="Polar residues" evidence="2">
    <location>
        <begin position="507"/>
        <end position="520"/>
    </location>
</feature>
<keyword evidence="1" id="KW-0479">Metal-binding</keyword>
<evidence type="ECO:0000313" key="5">
    <source>
        <dbReference type="Proteomes" id="UP001187471"/>
    </source>
</evidence>
<feature type="region of interest" description="Disordered" evidence="2">
    <location>
        <begin position="415"/>
        <end position="481"/>
    </location>
</feature>
<evidence type="ECO:0000256" key="1">
    <source>
        <dbReference type="PROSITE-ProRule" id="PRU00047"/>
    </source>
</evidence>
<dbReference type="InterPro" id="IPR040256">
    <property type="entry name" value="At4g02000-like"/>
</dbReference>
<keyword evidence="5" id="KW-1185">Reference proteome</keyword>
<evidence type="ECO:0000256" key="2">
    <source>
        <dbReference type="SAM" id="MobiDB-lite"/>
    </source>
</evidence>
<dbReference type="EMBL" id="JAVXUO010002170">
    <property type="protein sequence ID" value="KAK2975639.1"/>
    <property type="molecule type" value="Genomic_DNA"/>
</dbReference>
<keyword evidence="1" id="KW-0862">Zinc</keyword>
<dbReference type="GO" id="GO:0008270">
    <property type="term" value="F:zinc ion binding"/>
    <property type="evidence" value="ECO:0007669"/>
    <property type="project" value="UniProtKB-KW"/>
</dbReference>
<dbReference type="PANTHER" id="PTHR31286">
    <property type="entry name" value="GLYCINE-RICH CELL WALL STRUCTURAL PROTEIN 1.8-LIKE"/>
    <property type="match status" value="1"/>
</dbReference>
<evidence type="ECO:0000259" key="3">
    <source>
        <dbReference type="PROSITE" id="PS50158"/>
    </source>
</evidence>
<dbReference type="InterPro" id="IPR025558">
    <property type="entry name" value="DUF4283"/>
</dbReference>
<dbReference type="Pfam" id="PF14111">
    <property type="entry name" value="DUF4283"/>
    <property type="match status" value="1"/>
</dbReference>
<dbReference type="PANTHER" id="PTHR31286:SF62">
    <property type="entry name" value="ZINC FINGER, CCHC-TYPE-LIKE PROTEIN"/>
    <property type="match status" value="1"/>
</dbReference>
<sequence length="616" mass="69021">MEDDLVNKWKKFSLTAEESEGVTIPARKNEGIREKGSLCLVGRLLSKRPYNFEAFRNTMIGAWRLTKKPDIKKVGEQLILVQFFHRLDKQRVMDGSPWSFDKQLLILKEYDGDTQPSEIDLNWSPFWIQIHNLPFNQMEKGTGEAIGKKCGQVLDIDVNADGIGWGRCLRVRVLVDVSKSLRRGTMIHGLGYSPRWVSFQYERLSNFCYRCGRVGHNDGECDELAKLDEVTGNEIFEYGPWLRAQADRRFGDKRGNREVGKDDDEPEVLKSAGNMLSVGDGSSNAKEKEMIEEQGSKLALLDAEKIESRDSRYSPKEFSPKICEAANLEKSVPKLELLDSERNEARDLSDFPTEFLPKNGGIANSGKSTLAPQYEEALNIQEELTETQKGSSANPVRVQSQTNMACFFEAHISHPHPADSHHKTNHFLTDPAENETSTPNYGPKPSKHQEKPTLQASQPHSQSEPHKEASTQQNTCTAPHQQLRHHAIFSPNQSPVTQNKTIEMRSTEPQNQNLQPTKPLSFSPMKVDSAAQSAGTLTAESRKVKGTHGRWKKQARTAELFTQGMEMEALPGKRKGTKAEKDPMEVESPPKKKVTNNPSTEELSAATGGGQSCRLP</sequence>
<evidence type="ECO:0000313" key="4">
    <source>
        <dbReference type="EMBL" id="KAK2975639.1"/>
    </source>
</evidence>
<feature type="compositionally biased region" description="Polar residues" evidence="2">
    <location>
        <begin position="470"/>
        <end position="480"/>
    </location>
</feature>
<feature type="compositionally biased region" description="Polar residues" evidence="2">
    <location>
        <begin position="452"/>
        <end position="462"/>
    </location>
</feature>
<name>A0AA88R0I8_9ASTE</name>
<dbReference type="GO" id="GO:0003676">
    <property type="term" value="F:nucleic acid binding"/>
    <property type="evidence" value="ECO:0007669"/>
    <property type="project" value="InterPro"/>
</dbReference>
<feature type="compositionally biased region" description="Basic and acidic residues" evidence="2">
    <location>
        <begin position="577"/>
        <end position="590"/>
    </location>
</feature>
<feature type="region of interest" description="Disordered" evidence="2">
    <location>
        <begin position="505"/>
        <end position="616"/>
    </location>
</feature>
<feature type="domain" description="CCHC-type" evidence="3">
    <location>
        <begin position="208"/>
        <end position="223"/>
    </location>
</feature>
<comment type="caution">
    <text evidence="4">The sequence shown here is derived from an EMBL/GenBank/DDBJ whole genome shotgun (WGS) entry which is preliminary data.</text>
</comment>
<dbReference type="AlphaFoldDB" id="A0AA88R0I8"/>
<protein>
    <recommendedName>
        <fullName evidence="3">CCHC-type domain-containing protein</fullName>
    </recommendedName>
</protein>
<dbReference type="InterPro" id="IPR001878">
    <property type="entry name" value="Znf_CCHC"/>
</dbReference>
<gene>
    <name evidence="4" type="ORF">RJ640_021084</name>
</gene>
<feature type="compositionally biased region" description="Basic residues" evidence="2">
    <location>
        <begin position="544"/>
        <end position="555"/>
    </location>
</feature>
<feature type="compositionally biased region" description="Gly residues" evidence="2">
    <location>
        <begin position="607"/>
        <end position="616"/>
    </location>
</feature>
<dbReference type="Pfam" id="PF14392">
    <property type="entry name" value="zf-CCHC_4"/>
    <property type="match status" value="1"/>
</dbReference>
<dbReference type="PROSITE" id="PS50158">
    <property type="entry name" value="ZF_CCHC"/>
    <property type="match status" value="1"/>
</dbReference>
<proteinExistence type="predicted"/>
<keyword evidence="1" id="KW-0863">Zinc-finger</keyword>
<dbReference type="InterPro" id="IPR025836">
    <property type="entry name" value="Zn_knuckle_CX2CX4HX4C"/>
</dbReference>
<dbReference type="Proteomes" id="UP001187471">
    <property type="component" value="Unassembled WGS sequence"/>
</dbReference>
<accession>A0AA88R0I8</accession>
<feature type="compositionally biased region" description="Polar residues" evidence="2">
    <location>
        <begin position="530"/>
        <end position="539"/>
    </location>
</feature>